<sequence>MQYWVAGACLIAAGLSYKKARHFQSASNGSTERSPQDLQEELGGSSTLEQQHPFSDAIEQLLLQKLPESRIFADVALPAPPRPADLVWVDDRDSLRDLVDALEQQDSFALDVEHHSERSYLGFTCLLQISAGGIEYLVDAIALHDHLHTLRDILADPKIMKVLHGGDNDVLWLQRDFHLYIVNAFDTEKACQVLEREERSLGSLLEDFCGVRKQKHHQRADWRQRPLPEELLEYAQTDVHYLCYLAGQLGAQLVAKGPDCLQEASRRSQEMCLALYSKPSSEAAVNAATAAVLRRANAPGVGAHLQKDAAISRTADCMHALCCWRDQRARALDEGLQWILPEKLLVSLGQSPPDNAGAVRKRAAGLSFRGLSKEDARQLCSLLEEAHLGMHPWQPAAVQRPGKRTKTKEQVEERRQRLIRSFCAKAPVYENCRMLSHDGEPLSFIDYRKLAWYEARGLAERVAEDPPTIRLLFRHKNEDQVTGTDQFYSERKRNCCVACGEADHYLRYRVVPACYRRAFPVHLKSHRSHDVVLLCFNCHQVALTAAERLKREVSREFGVPMQPPPPPLPQAAFGDQVLPEKAMHPTNIRRAALALEAHAHTMPAQRREHLSMLVRAHVAANTDVETRPSGALSEEELQEGLMAGYGSRARRKHMQRHATTRSARQAPSAVPGNEGSAHVSESSEDDMSTHDSALAAHANEPSVAASTVYAEGVLPSAMESNEPTPTGMPQQQGMAADATEKSEDQQDTAKVASDASHSSGKPPAGDKQHQSAAPKTSATDLGRGGHFWHGERVVERALERGGEEELLQLMARFRQCFVDALKPKHLSSSWQINHSSRRAFGDFSVYSSKHQESNGSGVKPRELECSAATLSYRNL</sequence>
<dbReference type="InterPro" id="IPR045092">
    <property type="entry name" value="Rrp6-like"/>
</dbReference>
<keyword evidence="4" id="KW-1185">Reference proteome</keyword>
<feature type="compositionally biased region" description="Polar residues" evidence="1">
    <location>
        <begin position="770"/>
        <end position="779"/>
    </location>
</feature>
<dbReference type="InterPro" id="IPR036397">
    <property type="entry name" value="RNaseH_sf"/>
</dbReference>
<feature type="compositionally biased region" description="Polar residues" evidence="1">
    <location>
        <begin position="26"/>
        <end position="37"/>
    </location>
</feature>
<dbReference type="SUPFAM" id="SSF47819">
    <property type="entry name" value="HRDC-like"/>
    <property type="match status" value="1"/>
</dbReference>
<dbReference type="Gene3D" id="1.10.150.80">
    <property type="entry name" value="HRDC domain"/>
    <property type="match status" value="1"/>
</dbReference>
<dbReference type="InterPro" id="IPR012337">
    <property type="entry name" value="RNaseH-like_sf"/>
</dbReference>
<protein>
    <submittedName>
        <fullName evidence="3">G13240 protein</fullName>
    </submittedName>
</protein>
<dbReference type="InterPro" id="IPR044876">
    <property type="entry name" value="HRDC_dom_sf"/>
</dbReference>
<dbReference type="Pfam" id="PF01612">
    <property type="entry name" value="DNA_pol_A_exo1"/>
    <property type="match status" value="1"/>
</dbReference>
<accession>A0ABP1GC99</accession>
<feature type="domain" description="3'-5' exonuclease" evidence="2">
    <location>
        <begin position="86"/>
        <end position="254"/>
    </location>
</feature>
<gene>
    <name evidence="3" type="primary">g13240</name>
    <name evidence="3" type="ORF">VP750_LOCUS11740</name>
</gene>
<feature type="compositionally biased region" description="Basic residues" evidence="1">
    <location>
        <begin position="648"/>
        <end position="659"/>
    </location>
</feature>
<feature type="compositionally biased region" description="Polar residues" evidence="1">
    <location>
        <begin position="718"/>
        <end position="733"/>
    </location>
</feature>
<evidence type="ECO:0000256" key="1">
    <source>
        <dbReference type="SAM" id="MobiDB-lite"/>
    </source>
</evidence>
<dbReference type="InterPro" id="IPR002121">
    <property type="entry name" value="HRDC_dom"/>
</dbReference>
<dbReference type="PANTHER" id="PTHR12124">
    <property type="entry name" value="POLYMYOSITIS/SCLERODERMA AUTOANTIGEN-RELATED"/>
    <property type="match status" value="1"/>
</dbReference>
<dbReference type="SMART" id="SM00474">
    <property type="entry name" value="35EXOc"/>
    <property type="match status" value="1"/>
</dbReference>
<comment type="caution">
    <text evidence="3">The sequence shown here is derived from an EMBL/GenBank/DDBJ whole genome shotgun (WGS) entry which is preliminary data.</text>
</comment>
<evidence type="ECO:0000259" key="2">
    <source>
        <dbReference type="SMART" id="SM00474"/>
    </source>
</evidence>
<proteinExistence type="predicted"/>
<dbReference type="PANTHER" id="PTHR12124:SF68">
    <property type="entry name" value="PROTEIN RRP6-LIKE 3"/>
    <property type="match status" value="1"/>
</dbReference>
<evidence type="ECO:0000313" key="3">
    <source>
        <dbReference type="EMBL" id="CAL5229834.1"/>
    </source>
</evidence>
<dbReference type="InterPro" id="IPR002562">
    <property type="entry name" value="3'-5'_exonuclease_dom"/>
</dbReference>
<organism evidence="3 4">
    <name type="scientific">Coccomyxa viridis</name>
    <dbReference type="NCBI Taxonomy" id="1274662"/>
    <lineage>
        <taxon>Eukaryota</taxon>
        <taxon>Viridiplantae</taxon>
        <taxon>Chlorophyta</taxon>
        <taxon>core chlorophytes</taxon>
        <taxon>Trebouxiophyceae</taxon>
        <taxon>Trebouxiophyceae incertae sedis</taxon>
        <taxon>Coccomyxaceae</taxon>
        <taxon>Coccomyxa</taxon>
    </lineage>
</organism>
<evidence type="ECO:0000313" key="4">
    <source>
        <dbReference type="Proteomes" id="UP001497392"/>
    </source>
</evidence>
<dbReference type="SUPFAM" id="SSF53098">
    <property type="entry name" value="Ribonuclease H-like"/>
    <property type="match status" value="1"/>
</dbReference>
<reference evidence="3 4" key="1">
    <citation type="submission" date="2024-06" db="EMBL/GenBank/DDBJ databases">
        <authorList>
            <person name="Kraege A."/>
            <person name="Thomma B."/>
        </authorList>
    </citation>
    <scope>NUCLEOTIDE SEQUENCE [LARGE SCALE GENOMIC DNA]</scope>
</reference>
<feature type="region of interest" description="Disordered" evidence="1">
    <location>
        <begin position="26"/>
        <end position="46"/>
    </location>
</feature>
<feature type="region of interest" description="Disordered" evidence="1">
    <location>
        <begin position="646"/>
        <end position="691"/>
    </location>
</feature>
<dbReference type="Proteomes" id="UP001497392">
    <property type="component" value="Unassembled WGS sequence"/>
</dbReference>
<dbReference type="Gene3D" id="3.30.420.10">
    <property type="entry name" value="Ribonuclease H-like superfamily/Ribonuclease H"/>
    <property type="match status" value="1"/>
</dbReference>
<name>A0ABP1GC99_9CHLO</name>
<dbReference type="InterPro" id="IPR010997">
    <property type="entry name" value="HRDC-like_sf"/>
</dbReference>
<feature type="region of interest" description="Disordered" evidence="1">
    <location>
        <begin position="717"/>
        <end position="785"/>
    </location>
</feature>
<dbReference type="Pfam" id="PF00570">
    <property type="entry name" value="HRDC"/>
    <property type="match status" value="1"/>
</dbReference>
<dbReference type="EMBL" id="CAXHTA020000021">
    <property type="protein sequence ID" value="CAL5229834.1"/>
    <property type="molecule type" value="Genomic_DNA"/>
</dbReference>